<gene>
    <name evidence="2" type="ORF">SNE40_010179</name>
</gene>
<organism evidence="2 3">
    <name type="scientific">Patella caerulea</name>
    <name type="common">Rayed Mediterranean limpet</name>
    <dbReference type="NCBI Taxonomy" id="87958"/>
    <lineage>
        <taxon>Eukaryota</taxon>
        <taxon>Metazoa</taxon>
        <taxon>Spiralia</taxon>
        <taxon>Lophotrochozoa</taxon>
        <taxon>Mollusca</taxon>
        <taxon>Gastropoda</taxon>
        <taxon>Patellogastropoda</taxon>
        <taxon>Patelloidea</taxon>
        <taxon>Patellidae</taxon>
        <taxon>Patella</taxon>
    </lineage>
</organism>
<dbReference type="GO" id="GO:0003824">
    <property type="term" value="F:catalytic activity"/>
    <property type="evidence" value="ECO:0007669"/>
    <property type="project" value="InterPro"/>
</dbReference>
<feature type="domain" description="Endonuclease/exonuclease/phosphatase" evidence="1">
    <location>
        <begin position="15"/>
        <end position="100"/>
    </location>
</feature>
<proteinExistence type="predicted"/>
<dbReference type="Pfam" id="PF03372">
    <property type="entry name" value="Exo_endo_phos"/>
    <property type="match status" value="1"/>
</dbReference>
<name>A0AAN8Q4A8_PATCE</name>
<dbReference type="InterPro" id="IPR005135">
    <property type="entry name" value="Endo/exonuclease/phosphatase"/>
</dbReference>
<dbReference type="AlphaFoldDB" id="A0AAN8Q4A8"/>
<dbReference type="SUPFAM" id="SSF56219">
    <property type="entry name" value="DNase I-like"/>
    <property type="match status" value="1"/>
</dbReference>
<evidence type="ECO:0000259" key="1">
    <source>
        <dbReference type="Pfam" id="PF03372"/>
    </source>
</evidence>
<dbReference type="Gene3D" id="3.60.10.10">
    <property type="entry name" value="Endonuclease/exonuclease/phosphatase"/>
    <property type="match status" value="1"/>
</dbReference>
<dbReference type="EMBL" id="JAZGQO010000007">
    <property type="protein sequence ID" value="KAK6182505.1"/>
    <property type="molecule type" value="Genomic_DNA"/>
</dbReference>
<dbReference type="InterPro" id="IPR036691">
    <property type="entry name" value="Endo/exonu/phosph_ase_sf"/>
</dbReference>
<evidence type="ECO:0000313" key="3">
    <source>
        <dbReference type="Proteomes" id="UP001347796"/>
    </source>
</evidence>
<reference evidence="2 3" key="1">
    <citation type="submission" date="2024-01" db="EMBL/GenBank/DDBJ databases">
        <title>The genome of the rayed Mediterranean limpet Patella caerulea (Linnaeus, 1758).</title>
        <authorList>
            <person name="Anh-Thu Weber A."/>
            <person name="Halstead-Nussloch G."/>
        </authorList>
    </citation>
    <scope>NUCLEOTIDE SEQUENCE [LARGE SCALE GENOMIC DNA]</scope>
    <source>
        <strain evidence="2">AATW-2023a</strain>
        <tissue evidence="2">Whole specimen</tissue>
    </source>
</reference>
<accession>A0AAN8Q4A8</accession>
<comment type="caution">
    <text evidence="2">The sequence shown here is derived from an EMBL/GenBank/DDBJ whole genome shotgun (WGS) entry which is preliminary data.</text>
</comment>
<sequence length="128" mass="14642">MENLTLQGFHSPIVLNRDDGYGGVAIYIRSPIHFIPRHDLHVNGVEAIWAEIRLNSGKFLISSFYRKPNSPVAHWAAIEESFSLAKDDNKHCIILGDFNYDILRYPTDKIFDLANKLNLQQLILAQHV</sequence>
<protein>
    <recommendedName>
        <fullName evidence="1">Endonuclease/exonuclease/phosphatase domain-containing protein</fullName>
    </recommendedName>
</protein>
<evidence type="ECO:0000313" key="2">
    <source>
        <dbReference type="EMBL" id="KAK6182505.1"/>
    </source>
</evidence>
<dbReference type="Proteomes" id="UP001347796">
    <property type="component" value="Unassembled WGS sequence"/>
</dbReference>
<keyword evidence="3" id="KW-1185">Reference proteome</keyword>